<dbReference type="InterPro" id="IPR005331">
    <property type="entry name" value="Sulfotransferase"/>
</dbReference>
<accession>A0ABQ1QLM6</accession>
<sequence>MVHTIYPTKRFRPHRWRKYEDHWRFTVGRDPLKRLFSAYTDREVARRELYNSRLLRKQKVLPLDPDPDFFFQNLEGYMAQASVVKHHVLPAWLFIGPAPLRYDAVYKTSQIDALAEKLSALTGETVEIPRFNSTRTRLAFDDLAPETRDALRTFLAVDYEHLAGYYKNPML</sequence>
<keyword evidence="2" id="KW-1185">Reference proteome</keyword>
<proteinExistence type="predicted"/>
<name>A0ABQ1QLM6_9RHOB</name>
<dbReference type="Pfam" id="PF03567">
    <property type="entry name" value="Sulfotransfer_2"/>
    <property type="match status" value="1"/>
</dbReference>
<gene>
    <name evidence="1" type="ORF">GCM10011358_17580</name>
</gene>
<dbReference type="EMBL" id="BMGI01000002">
    <property type="protein sequence ID" value="GGD34017.1"/>
    <property type="molecule type" value="Genomic_DNA"/>
</dbReference>
<evidence type="ECO:0000313" key="2">
    <source>
        <dbReference type="Proteomes" id="UP000617355"/>
    </source>
</evidence>
<reference evidence="2" key="1">
    <citation type="journal article" date="2019" name="Int. J. Syst. Evol. Microbiol.">
        <title>The Global Catalogue of Microorganisms (GCM) 10K type strain sequencing project: providing services to taxonomists for standard genome sequencing and annotation.</title>
        <authorList>
            <consortium name="The Broad Institute Genomics Platform"/>
            <consortium name="The Broad Institute Genome Sequencing Center for Infectious Disease"/>
            <person name="Wu L."/>
            <person name="Ma J."/>
        </authorList>
    </citation>
    <scope>NUCLEOTIDE SEQUENCE [LARGE SCALE GENOMIC DNA]</scope>
    <source>
        <strain evidence="2">CGMCC 1.12922</strain>
    </source>
</reference>
<protein>
    <submittedName>
        <fullName evidence="1">Uncharacterized protein</fullName>
    </submittedName>
</protein>
<dbReference type="Proteomes" id="UP000617355">
    <property type="component" value="Unassembled WGS sequence"/>
</dbReference>
<comment type="caution">
    <text evidence="1">The sequence shown here is derived from an EMBL/GenBank/DDBJ whole genome shotgun (WGS) entry which is preliminary data.</text>
</comment>
<organism evidence="1 2">
    <name type="scientific">Sinisalibacter lacisalsi</name>
    <dbReference type="NCBI Taxonomy" id="1526570"/>
    <lineage>
        <taxon>Bacteria</taxon>
        <taxon>Pseudomonadati</taxon>
        <taxon>Pseudomonadota</taxon>
        <taxon>Alphaproteobacteria</taxon>
        <taxon>Rhodobacterales</taxon>
        <taxon>Roseobacteraceae</taxon>
        <taxon>Sinisalibacter</taxon>
    </lineage>
</organism>
<evidence type="ECO:0000313" key="1">
    <source>
        <dbReference type="EMBL" id="GGD34017.1"/>
    </source>
</evidence>